<gene>
    <name evidence="1" type="ORF">J1899_13530</name>
</gene>
<sequence length="54" mass="6528">MKVKTLYGWTESKMDDRINHFINDPRIEVIHIQYASPVFFFSAMVTYKEKKEML</sequence>
<organism evidence="1 2">
    <name type="scientific">Cytobacillus gottheilii</name>
    <dbReference type="NCBI Taxonomy" id="859144"/>
    <lineage>
        <taxon>Bacteria</taxon>
        <taxon>Bacillati</taxon>
        <taxon>Bacillota</taxon>
        <taxon>Bacilli</taxon>
        <taxon>Bacillales</taxon>
        <taxon>Bacillaceae</taxon>
        <taxon>Cytobacillus</taxon>
    </lineage>
</organism>
<keyword evidence="2" id="KW-1185">Reference proteome</keyword>
<dbReference type="Proteomes" id="UP000679247">
    <property type="component" value="Chromosome"/>
</dbReference>
<name>A0ABX8F6T6_9BACI</name>
<evidence type="ECO:0000313" key="1">
    <source>
        <dbReference type="EMBL" id="QVY60059.1"/>
    </source>
</evidence>
<accession>A0ABX8F6T6</accession>
<dbReference type="EMBL" id="CP071709">
    <property type="protein sequence ID" value="QVY60059.1"/>
    <property type="molecule type" value="Genomic_DNA"/>
</dbReference>
<reference evidence="1 2" key="1">
    <citation type="submission" date="2021-03" db="EMBL/GenBank/DDBJ databases">
        <title>The first data on the complete genome of the tetrodotoxin-producing bacterium.</title>
        <authorList>
            <person name="Melnikova D.I."/>
            <person name="Nijland R."/>
            <person name="Magarlamov T.Y."/>
        </authorList>
    </citation>
    <scope>NUCLEOTIDE SEQUENCE [LARGE SCALE GENOMIC DNA]</scope>
    <source>
        <strain evidence="1 2">1839</strain>
    </source>
</reference>
<protein>
    <submittedName>
        <fullName evidence="1">Uncharacterized protein</fullName>
    </submittedName>
</protein>
<proteinExistence type="predicted"/>
<evidence type="ECO:0000313" key="2">
    <source>
        <dbReference type="Proteomes" id="UP000679247"/>
    </source>
</evidence>
<dbReference type="RefSeq" id="WP_180320207.1">
    <property type="nucleotide sequence ID" value="NZ_CANKUS010000028.1"/>
</dbReference>